<dbReference type="AlphaFoldDB" id="A0A7S6U3L3"/>
<dbReference type="RefSeq" id="WP_200989786.1">
    <property type="nucleotide sequence ID" value="NZ_CP063311.1"/>
</dbReference>
<keyword evidence="2" id="KW-1185">Reference proteome</keyword>
<dbReference type="EMBL" id="CP063311">
    <property type="protein sequence ID" value="QOV24265.1"/>
    <property type="molecule type" value="Genomic_DNA"/>
</dbReference>
<proteinExistence type="predicted"/>
<sequence length="48" mass="5425">MTSRIVSKDLVMKTAYRSSQEISEWLRHSSYQPTAAEATVEVGVRLVL</sequence>
<evidence type="ECO:0000313" key="2">
    <source>
        <dbReference type="Proteomes" id="UP000593846"/>
    </source>
</evidence>
<gene>
    <name evidence="1" type="ORF">IM676_08515</name>
</gene>
<organism evidence="1 2">
    <name type="scientific">Anabaenopsis elenkinii CCIBt3563</name>
    <dbReference type="NCBI Taxonomy" id="2779889"/>
    <lineage>
        <taxon>Bacteria</taxon>
        <taxon>Bacillati</taxon>
        <taxon>Cyanobacteriota</taxon>
        <taxon>Cyanophyceae</taxon>
        <taxon>Nostocales</taxon>
        <taxon>Nodulariaceae</taxon>
        <taxon>Anabaenopsis</taxon>
    </lineage>
</organism>
<dbReference type="Proteomes" id="UP000593846">
    <property type="component" value="Chromosome"/>
</dbReference>
<evidence type="ECO:0000313" key="1">
    <source>
        <dbReference type="EMBL" id="QOV24265.1"/>
    </source>
</evidence>
<name>A0A7S6U3L3_9CYAN</name>
<dbReference type="KEGG" id="aee:IM676_08515"/>
<reference evidence="2" key="1">
    <citation type="submission" date="2020-10" db="EMBL/GenBank/DDBJ databases">
        <title>Genome-based taxonomic classification of the species Anabaenopsis elenkinii.</title>
        <authorList>
            <person name="Delbaje E."/>
            <person name="Andreote A.P.D."/>
            <person name="Pellegrinetti T.A."/>
            <person name="Cruz R.B."/>
            <person name="Branco L.H.Z."/>
            <person name="Fiore M.F."/>
        </authorList>
    </citation>
    <scope>NUCLEOTIDE SEQUENCE [LARGE SCALE GENOMIC DNA]</scope>
    <source>
        <strain evidence="2">CCIBt3563</strain>
    </source>
</reference>
<protein>
    <submittedName>
        <fullName evidence="1">Uncharacterized protein</fullName>
    </submittedName>
</protein>
<accession>A0A7S6U3L3</accession>